<evidence type="ECO:0000256" key="9">
    <source>
        <dbReference type="PIRNR" id="PIRNR000108"/>
    </source>
</evidence>
<keyword evidence="16" id="KW-1185">Reference proteome</keyword>
<dbReference type="SMART" id="SM01329">
    <property type="entry name" value="Iso_dh"/>
    <property type="match status" value="1"/>
</dbReference>
<dbReference type="PIRSF" id="PIRSF000108">
    <property type="entry name" value="IDH_NADP"/>
    <property type="match status" value="1"/>
</dbReference>
<feature type="binding site" evidence="11">
    <location>
        <begin position="161"/>
        <end position="167"/>
    </location>
    <ligand>
        <name>D-threo-isocitrate</name>
        <dbReference type="ChEBI" id="CHEBI:15562"/>
    </ligand>
</feature>
<dbReference type="GO" id="GO:0004450">
    <property type="term" value="F:isocitrate dehydrogenase (NADP+) activity"/>
    <property type="evidence" value="ECO:0007669"/>
    <property type="project" value="UniProtKB-EC"/>
</dbReference>
<comment type="catalytic activity">
    <reaction evidence="9">
        <text>D-threo-isocitrate + NADP(+) = 2-oxoglutarate + CO2 + NADPH</text>
        <dbReference type="Rhea" id="RHEA:19629"/>
        <dbReference type="ChEBI" id="CHEBI:15562"/>
        <dbReference type="ChEBI" id="CHEBI:16526"/>
        <dbReference type="ChEBI" id="CHEBI:16810"/>
        <dbReference type="ChEBI" id="CHEBI:57783"/>
        <dbReference type="ChEBI" id="CHEBI:58349"/>
        <dbReference type="EC" id="1.1.1.42"/>
    </reaction>
</comment>
<dbReference type="EMBL" id="AP006502">
    <property type="protein sequence ID" value="BAM83205.1"/>
    <property type="molecule type" value="Genomic_DNA"/>
</dbReference>
<accession>M1V7L6</accession>
<feature type="binding site" evidence="11">
    <location>
        <position position="144"/>
    </location>
    <ligand>
        <name>D-threo-isocitrate</name>
        <dbReference type="ChEBI" id="CHEBI:15562"/>
    </ligand>
</feature>
<evidence type="ECO:0000259" key="14">
    <source>
        <dbReference type="SMART" id="SM01329"/>
    </source>
</evidence>
<name>M1V7L6_CYAM1</name>
<feature type="binding site" evidence="13">
    <location>
        <position position="398"/>
    </location>
    <ligand>
        <name>NADP(+)</name>
        <dbReference type="ChEBI" id="CHEBI:58349"/>
    </ligand>
</feature>
<comment type="cofactor">
    <cofactor evidence="1">
        <name>Mn(2+)</name>
        <dbReference type="ChEBI" id="CHEBI:29035"/>
    </cofactor>
</comment>
<keyword evidence="7 9" id="KW-0560">Oxidoreductase</keyword>
<feature type="binding site" evidence="13">
    <location>
        <begin position="380"/>
        <end position="385"/>
    </location>
    <ligand>
        <name>NADP(+)</name>
        <dbReference type="ChEBI" id="CHEBI:58349"/>
    </ligand>
</feature>
<dbReference type="SUPFAM" id="SSF53659">
    <property type="entry name" value="Isocitrate/Isopropylmalate dehydrogenase-like"/>
    <property type="match status" value="1"/>
</dbReference>
<dbReference type="EC" id="1.1.1.42" evidence="9"/>
<proteinExistence type="inferred from homology"/>
<dbReference type="eggNOG" id="KOG1526">
    <property type="taxonomic scope" value="Eukaryota"/>
</dbReference>
<evidence type="ECO:0000256" key="6">
    <source>
        <dbReference type="ARBA" id="ARBA00022857"/>
    </source>
</evidence>
<dbReference type="GO" id="GO:0000287">
    <property type="term" value="F:magnesium ion binding"/>
    <property type="evidence" value="ECO:0007669"/>
    <property type="project" value="InterPro"/>
</dbReference>
<feature type="binding site" evidence="12">
    <location>
        <position position="345"/>
    </location>
    <ligand>
        <name>Mn(2+)</name>
        <dbReference type="ChEBI" id="CHEBI:29035"/>
    </ligand>
</feature>
<evidence type="ECO:0000256" key="8">
    <source>
        <dbReference type="ARBA" id="ARBA00023211"/>
    </source>
</evidence>
<dbReference type="OrthoDB" id="248923at2759"/>
<dbReference type="InterPro" id="IPR024084">
    <property type="entry name" value="IsoPropMal-DH-like_dom"/>
</dbReference>
<protein>
    <recommendedName>
        <fullName evidence="9">Isocitrate dehydrogenase [NADP]</fullName>
        <ecNumber evidence="9">1.1.1.42</ecNumber>
    </recommendedName>
</protein>
<evidence type="ECO:0000256" key="12">
    <source>
        <dbReference type="PIRSR" id="PIRSR000108-3"/>
    </source>
</evidence>
<feature type="domain" description="Isopropylmalate dehydrogenase-like" evidence="14">
    <location>
        <begin position="76"/>
        <end position="472"/>
    </location>
</feature>
<evidence type="ECO:0000313" key="16">
    <source>
        <dbReference type="Proteomes" id="UP000007014"/>
    </source>
</evidence>
<dbReference type="GO" id="GO:0006099">
    <property type="term" value="P:tricarboxylic acid cycle"/>
    <property type="evidence" value="ECO:0007669"/>
    <property type="project" value="UniProtKB-KW"/>
</dbReference>
<evidence type="ECO:0000256" key="13">
    <source>
        <dbReference type="PIRSR" id="PIRSR000108-4"/>
    </source>
</evidence>
<feature type="binding site" evidence="12">
    <location>
        <position position="322"/>
    </location>
    <ligand>
        <name>Mn(2+)</name>
        <dbReference type="ChEBI" id="CHEBI:29035"/>
    </ligand>
</feature>
<dbReference type="NCBIfam" id="TIGR00127">
    <property type="entry name" value="nadp_idh_euk"/>
    <property type="match status" value="1"/>
</dbReference>
<dbReference type="PANTHER" id="PTHR11822">
    <property type="entry name" value="NADP-SPECIFIC ISOCITRATE DEHYDROGENASE"/>
    <property type="match status" value="1"/>
</dbReference>
<sequence length="492" mass="55399">MLVLRKACCALSSAFLSHGGSWKRTGFAPCRSLGNCCCNRRRGHCFPKFLRRTTGRSLCANMSNVPAFSKIRVRNPIVELDGDEQARVIWHLIKNKLILPYLNLDIVYFDLGLPVRDATDDGVTLEAARAVQQHHAAVKAATITPDEARVEEFHLKRMYPSPNGTLRNVLNGTVFREPILVENIPRLVPGWKQPIVIARHGFGDQYKAQDLRVPPACRVELRVLDAQGMELERRQVHQFASSTDGGGVALGMFNTDESIRNFARSCFEFALRRKLPMYLSTKNTILKVYDGRWRDIFQELYERDYRERFTRAALWYEHRLIDDMVAQALKSSGGFLWACKNYDGDVQSDIIAQGYGSLGLMSSVLLTPDGKTLLAEAAHGTVTRHFRLHQQGKETSTNSVASIVAWARGLAHRATLDGTPDVAHFAEALERSCIETILDGKMTKDLSIAVYGTEQGSKRENYLNTEEFIDAVQQRLDVHMLQEHAAAPQQRI</sequence>
<keyword evidence="8 9" id="KW-0464">Manganese</keyword>
<gene>
    <name evidence="15" type="ORF">CYME_CMT216C</name>
</gene>
<evidence type="ECO:0000256" key="2">
    <source>
        <dbReference type="ARBA" id="ARBA00007769"/>
    </source>
</evidence>
<dbReference type="STRING" id="280699.M1V7L6"/>
<dbReference type="InterPro" id="IPR004790">
    <property type="entry name" value="Isocitrate_DH_NADP"/>
</dbReference>
<evidence type="ECO:0000256" key="10">
    <source>
        <dbReference type="PIRSR" id="PIRSR000108-1"/>
    </source>
</evidence>
<keyword evidence="5 9" id="KW-0460">Magnesium</keyword>
<feature type="binding site" evidence="13">
    <location>
        <position position="330"/>
    </location>
    <ligand>
        <name>NADP(+)</name>
        <dbReference type="ChEBI" id="CHEBI:58349"/>
    </ligand>
</feature>
<dbReference type="GO" id="GO:0051287">
    <property type="term" value="F:NAD binding"/>
    <property type="evidence" value="ECO:0007669"/>
    <property type="project" value="InterPro"/>
</dbReference>
<feature type="binding site" evidence="13">
    <location>
        <begin position="142"/>
        <end position="144"/>
    </location>
    <ligand>
        <name>NADP(+)</name>
        <dbReference type="ChEBI" id="CHEBI:58349"/>
    </ligand>
</feature>
<evidence type="ECO:0000256" key="4">
    <source>
        <dbReference type="ARBA" id="ARBA00022723"/>
    </source>
</evidence>
<reference evidence="15 16" key="1">
    <citation type="journal article" date="2004" name="Nature">
        <title>Genome sequence of the ultrasmall unicellular red alga Cyanidioschyzon merolae 10D.</title>
        <authorList>
            <person name="Matsuzaki M."/>
            <person name="Misumi O."/>
            <person name="Shin-i T."/>
            <person name="Maruyama S."/>
            <person name="Takahara M."/>
            <person name="Miyagishima S."/>
            <person name="Mori T."/>
            <person name="Nishida K."/>
            <person name="Yagisawa F."/>
            <person name="Nishida K."/>
            <person name="Yoshida Y."/>
            <person name="Nishimura Y."/>
            <person name="Nakao S."/>
            <person name="Kobayashi T."/>
            <person name="Momoyama Y."/>
            <person name="Higashiyama T."/>
            <person name="Minoda A."/>
            <person name="Sano M."/>
            <person name="Nomoto H."/>
            <person name="Oishi K."/>
            <person name="Hayashi H."/>
            <person name="Ohta F."/>
            <person name="Nishizaka S."/>
            <person name="Haga S."/>
            <person name="Miura S."/>
            <person name="Morishita T."/>
            <person name="Kabeya Y."/>
            <person name="Terasawa K."/>
            <person name="Suzuki Y."/>
            <person name="Ishii Y."/>
            <person name="Asakawa S."/>
            <person name="Takano H."/>
            <person name="Ohta N."/>
            <person name="Kuroiwa H."/>
            <person name="Tanaka K."/>
            <person name="Shimizu N."/>
            <person name="Sugano S."/>
            <person name="Sato N."/>
            <person name="Nozaki H."/>
            <person name="Ogasawara N."/>
            <person name="Kohara Y."/>
            <person name="Kuroiwa T."/>
        </authorList>
    </citation>
    <scope>NUCLEOTIDE SEQUENCE [LARGE SCALE GENOMIC DNA]</scope>
    <source>
        <strain evidence="15 16">10D</strain>
    </source>
</reference>
<dbReference type="AlphaFoldDB" id="M1V7L6"/>
<keyword evidence="6 9" id="KW-0521">NADP</keyword>
<feature type="site" description="Critical for catalysis" evidence="10">
    <location>
        <position position="206"/>
    </location>
</feature>
<comment type="similarity">
    <text evidence="2 9">Belongs to the isocitrate and isopropylmalate dehydrogenases family.</text>
</comment>
<dbReference type="GO" id="GO:0006102">
    <property type="term" value="P:isocitrate metabolic process"/>
    <property type="evidence" value="ECO:0007669"/>
    <property type="project" value="InterPro"/>
</dbReference>
<comment type="cofactor">
    <cofactor evidence="9 12">
        <name>Mg(2+)</name>
        <dbReference type="ChEBI" id="CHEBI:18420"/>
    </cofactor>
    <cofactor evidence="9 12">
        <name>Mn(2+)</name>
        <dbReference type="ChEBI" id="CHEBI:29035"/>
    </cofactor>
    <text evidence="9 12">Binds 1 Mg(2+) or Mn(2+) ion per subunit.</text>
</comment>
<dbReference type="Pfam" id="PF00180">
    <property type="entry name" value="Iso_dh"/>
    <property type="match status" value="1"/>
</dbReference>
<feature type="binding site" evidence="11">
    <location>
        <position position="199"/>
    </location>
    <ligand>
        <name>D-threo-isocitrate</name>
        <dbReference type="ChEBI" id="CHEBI:15562"/>
    </ligand>
</feature>
<dbReference type="Proteomes" id="UP000007014">
    <property type="component" value="Chromosome 20"/>
</dbReference>
<dbReference type="InterPro" id="IPR019818">
    <property type="entry name" value="IsoCit/isopropylmalate_DH_CS"/>
</dbReference>
<dbReference type="Gene3D" id="3.40.718.10">
    <property type="entry name" value="Isopropylmalate Dehydrogenase"/>
    <property type="match status" value="1"/>
</dbReference>
<organism evidence="15 16">
    <name type="scientific">Cyanidioschyzon merolae (strain NIES-3377 / 10D)</name>
    <name type="common">Unicellular red alga</name>
    <dbReference type="NCBI Taxonomy" id="280699"/>
    <lineage>
        <taxon>Eukaryota</taxon>
        <taxon>Rhodophyta</taxon>
        <taxon>Bangiophyceae</taxon>
        <taxon>Cyanidiales</taxon>
        <taxon>Cyanidiaceae</taxon>
        <taxon>Cyanidioschyzon</taxon>
    </lineage>
</organism>
<keyword evidence="3 9" id="KW-0816">Tricarboxylic acid cycle</keyword>
<dbReference type="Gramene" id="CMT216CT">
    <property type="protein sequence ID" value="CMT216CT"/>
    <property type="gene ID" value="CMT216C"/>
</dbReference>
<dbReference type="KEGG" id="cme:CYME_CMT216C"/>
<keyword evidence="4 9" id="KW-0479">Metal-binding</keyword>
<feature type="site" description="Critical for catalysis" evidence="10">
    <location>
        <position position="282"/>
    </location>
</feature>
<reference evidence="15 16" key="2">
    <citation type="journal article" date="2007" name="BMC Biol.">
        <title>A 100%-complete sequence reveals unusually simple genomic features in the hot-spring red alga Cyanidioschyzon merolae.</title>
        <authorList>
            <person name="Nozaki H."/>
            <person name="Takano H."/>
            <person name="Misumi O."/>
            <person name="Terasawa K."/>
            <person name="Matsuzaki M."/>
            <person name="Maruyama S."/>
            <person name="Nishida K."/>
            <person name="Yagisawa F."/>
            <person name="Yoshida Y."/>
            <person name="Fujiwara T."/>
            <person name="Takio S."/>
            <person name="Tamura K."/>
            <person name="Chung S.J."/>
            <person name="Nakamura S."/>
            <person name="Kuroiwa H."/>
            <person name="Tanaka K."/>
            <person name="Sato N."/>
            <person name="Kuroiwa T."/>
        </authorList>
    </citation>
    <scope>NUCLEOTIDE SEQUENCE [LARGE SCALE GENOMIC DNA]</scope>
    <source>
        <strain evidence="15 16">10D</strain>
    </source>
</reference>
<evidence type="ECO:0000256" key="3">
    <source>
        <dbReference type="ARBA" id="ARBA00022532"/>
    </source>
</evidence>
<evidence type="ECO:0000256" key="11">
    <source>
        <dbReference type="PIRSR" id="PIRSR000108-2"/>
    </source>
</evidence>
<feature type="binding site" evidence="13">
    <location>
        <position position="149"/>
    </location>
    <ligand>
        <name>NADP(+)</name>
        <dbReference type="ChEBI" id="CHEBI:58349"/>
    </ligand>
</feature>
<evidence type="ECO:0000256" key="7">
    <source>
        <dbReference type="ARBA" id="ARBA00023002"/>
    </source>
</evidence>
<dbReference type="PROSITE" id="PS00470">
    <property type="entry name" value="IDH_IMDH"/>
    <property type="match status" value="1"/>
</dbReference>
<dbReference type="NCBIfam" id="NF006156">
    <property type="entry name" value="PRK08299.1"/>
    <property type="match status" value="1"/>
</dbReference>
<evidence type="ECO:0000256" key="5">
    <source>
        <dbReference type="ARBA" id="ARBA00022842"/>
    </source>
</evidence>
<dbReference type="OMA" id="HGTVQRH"/>
<dbReference type="HOGENOM" id="CLU_023296_1_1_1"/>
<feature type="binding site" evidence="11">
    <location>
        <position position="176"/>
    </location>
    <ligand>
        <name>D-threo-isocitrate</name>
        <dbReference type="ChEBI" id="CHEBI:15562"/>
    </ligand>
</feature>
<dbReference type="GeneID" id="16997766"/>
<dbReference type="PANTHER" id="PTHR11822:SF21">
    <property type="entry name" value="ISOCITRATE DEHYDROGENASE [NADP], MITOCHONDRIAL"/>
    <property type="match status" value="1"/>
</dbReference>
<evidence type="ECO:0000256" key="1">
    <source>
        <dbReference type="ARBA" id="ARBA00001936"/>
    </source>
</evidence>
<evidence type="ECO:0000313" key="15">
    <source>
        <dbReference type="EMBL" id="BAM83205.1"/>
    </source>
</evidence>
<dbReference type="RefSeq" id="XP_005539241.1">
    <property type="nucleotide sequence ID" value="XM_005539184.1"/>
</dbReference>